<dbReference type="EMBL" id="QGKX02000004">
    <property type="protein sequence ID" value="KAF3603785.1"/>
    <property type="molecule type" value="Genomic_DNA"/>
</dbReference>
<gene>
    <name evidence="1" type="ORF">F2Q69_00036141</name>
</gene>
<proteinExistence type="predicted"/>
<name>A0A8S9SU73_BRACR</name>
<sequence length="118" mass="12838">MCVLSLWRTDEIWVRSDLASAGEDGGETVVSRPIAQGTSVLVQSITAMVFGSSDLVARLFTFGHCLSGYFGVPEPLPAASVEAVGSHFRVRVRATGMNYTLDMLVALRIEKCLVWEVM</sequence>
<accession>A0A8S9SU73</accession>
<comment type="caution">
    <text evidence="1">The sequence shown here is derived from an EMBL/GenBank/DDBJ whole genome shotgun (WGS) entry which is preliminary data.</text>
</comment>
<organism evidence="1 2">
    <name type="scientific">Brassica cretica</name>
    <name type="common">Mustard</name>
    <dbReference type="NCBI Taxonomy" id="69181"/>
    <lineage>
        <taxon>Eukaryota</taxon>
        <taxon>Viridiplantae</taxon>
        <taxon>Streptophyta</taxon>
        <taxon>Embryophyta</taxon>
        <taxon>Tracheophyta</taxon>
        <taxon>Spermatophyta</taxon>
        <taxon>Magnoliopsida</taxon>
        <taxon>eudicotyledons</taxon>
        <taxon>Gunneridae</taxon>
        <taxon>Pentapetalae</taxon>
        <taxon>rosids</taxon>
        <taxon>malvids</taxon>
        <taxon>Brassicales</taxon>
        <taxon>Brassicaceae</taxon>
        <taxon>Brassiceae</taxon>
        <taxon>Brassica</taxon>
    </lineage>
</organism>
<dbReference type="Proteomes" id="UP000712600">
    <property type="component" value="Unassembled WGS sequence"/>
</dbReference>
<evidence type="ECO:0000313" key="1">
    <source>
        <dbReference type="EMBL" id="KAF3603785.1"/>
    </source>
</evidence>
<reference evidence="1" key="1">
    <citation type="submission" date="2019-12" db="EMBL/GenBank/DDBJ databases">
        <title>Genome sequencing and annotation of Brassica cretica.</title>
        <authorList>
            <person name="Studholme D.J."/>
            <person name="Sarris P."/>
        </authorList>
    </citation>
    <scope>NUCLEOTIDE SEQUENCE</scope>
    <source>
        <strain evidence="1">PFS-109/04</strain>
        <tissue evidence="1">Leaf</tissue>
    </source>
</reference>
<evidence type="ECO:0000313" key="2">
    <source>
        <dbReference type="Proteomes" id="UP000712600"/>
    </source>
</evidence>
<protein>
    <submittedName>
        <fullName evidence="1">Uncharacterized protein</fullName>
    </submittedName>
</protein>
<dbReference type="AlphaFoldDB" id="A0A8S9SU73"/>